<reference evidence="1 2" key="1">
    <citation type="submission" date="2019-03" db="EMBL/GenBank/DDBJ databases">
        <title>Genomic Encyclopedia of Type Strains, Phase IV (KMG-IV): sequencing the most valuable type-strain genomes for metagenomic binning, comparative biology and taxonomic classification.</title>
        <authorList>
            <person name="Goeker M."/>
        </authorList>
    </citation>
    <scope>NUCLEOTIDE SEQUENCE [LARGE SCALE GENOMIC DNA]</scope>
    <source>
        <strain evidence="1 2">DSM 17974</strain>
    </source>
</reference>
<comment type="caution">
    <text evidence="1">The sequence shown here is derived from an EMBL/GenBank/DDBJ whole genome shotgun (WGS) entry which is preliminary data.</text>
</comment>
<organism evidence="1 2">
    <name type="scientific">Alicyclobacillus sacchari</name>
    <dbReference type="NCBI Taxonomy" id="392010"/>
    <lineage>
        <taxon>Bacteria</taxon>
        <taxon>Bacillati</taxon>
        <taxon>Bacillota</taxon>
        <taxon>Bacilli</taxon>
        <taxon>Bacillales</taxon>
        <taxon>Alicyclobacillaceae</taxon>
        <taxon>Alicyclobacillus</taxon>
    </lineage>
</organism>
<dbReference type="Proteomes" id="UP000294581">
    <property type="component" value="Unassembled WGS sequence"/>
</dbReference>
<keyword evidence="2" id="KW-1185">Reference proteome</keyword>
<dbReference type="EMBL" id="SORF01000003">
    <property type="protein sequence ID" value="TDY50110.1"/>
    <property type="molecule type" value="Genomic_DNA"/>
</dbReference>
<sequence length="54" mass="5662">MQIVLTVITVALIVVVGSALLIGNKMVDKMVHKDSEEAEALLAQVAAKGQRTSA</sequence>
<name>A0A4R8LRA3_9BACL</name>
<evidence type="ECO:0000313" key="2">
    <source>
        <dbReference type="Proteomes" id="UP000294581"/>
    </source>
</evidence>
<gene>
    <name evidence="1" type="ORF">C7445_103155</name>
</gene>
<evidence type="ECO:0000313" key="1">
    <source>
        <dbReference type="EMBL" id="TDY50110.1"/>
    </source>
</evidence>
<dbReference type="AlphaFoldDB" id="A0A4R8LRA3"/>
<proteinExistence type="predicted"/>
<dbReference type="RefSeq" id="WP_166668993.1">
    <property type="nucleotide sequence ID" value="NZ_BSUS01000001.1"/>
</dbReference>
<protein>
    <submittedName>
        <fullName evidence="1">Uncharacterized protein</fullName>
    </submittedName>
</protein>
<accession>A0A4R8LRA3</accession>